<dbReference type="GO" id="GO:0005886">
    <property type="term" value="C:plasma membrane"/>
    <property type="evidence" value="ECO:0007669"/>
    <property type="project" value="UniProtKB-SubCell"/>
</dbReference>
<evidence type="ECO:0000313" key="8">
    <source>
        <dbReference type="EMBL" id="MBC5784981.1"/>
    </source>
</evidence>
<evidence type="ECO:0000256" key="6">
    <source>
        <dbReference type="ARBA" id="ARBA00023136"/>
    </source>
</evidence>
<dbReference type="RefSeq" id="WP_187077717.1">
    <property type="nucleotide sequence ID" value="NZ_JACORT010000008.1"/>
</dbReference>
<evidence type="ECO:0000256" key="7">
    <source>
        <dbReference type="SAM" id="Phobius"/>
    </source>
</evidence>
<comment type="similarity">
    <text evidence="2">Belongs to the DoxX family.</text>
</comment>
<dbReference type="PANTHER" id="PTHR33452:SF1">
    <property type="entry name" value="INNER MEMBRANE PROTEIN YPHA-RELATED"/>
    <property type="match status" value="1"/>
</dbReference>
<dbReference type="PANTHER" id="PTHR33452">
    <property type="entry name" value="OXIDOREDUCTASE CATD-RELATED"/>
    <property type="match status" value="1"/>
</dbReference>
<evidence type="ECO:0000256" key="4">
    <source>
        <dbReference type="ARBA" id="ARBA00022692"/>
    </source>
</evidence>
<dbReference type="InterPro" id="IPR032808">
    <property type="entry name" value="DoxX"/>
</dbReference>
<name>A0A923MU13_9BURK</name>
<comment type="subcellular location">
    <subcellularLocation>
        <location evidence="1">Cell membrane</location>
        <topology evidence="1">Multi-pass membrane protein</topology>
    </subcellularLocation>
</comment>
<evidence type="ECO:0000313" key="9">
    <source>
        <dbReference type="Proteomes" id="UP000608513"/>
    </source>
</evidence>
<keyword evidence="4 7" id="KW-0812">Transmembrane</keyword>
<dbReference type="Pfam" id="PF07681">
    <property type="entry name" value="DoxX"/>
    <property type="match status" value="1"/>
</dbReference>
<dbReference type="EMBL" id="JACORT010000008">
    <property type="protein sequence ID" value="MBC5784981.1"/>
    <property type="molecule type" value="Genomic_DNA"/>
</dbReference>
<accession>A0A923MU13</accession>
<evidence type="ECO:0000256" key="2">
    <source>
        <dbReference type="ARBA" id="ARBA00006679"/>
    </source>
</evidence>
<feature type="transmembrane region" description="Helical" evidence="7">
    <location>
        <begin position="89"/>
        <end position="108"/>
    </location>
</feature>
<keyword evidence="6 7" id="KW-0472">Membrane</keyword>
<feature type="transmembrane region" description="Helical" evidence="7">
    <location>
        <begin position="64"/>
        <end position="82"/>
    </location>
</feature>
<evidence type="ECO:0000256" key="3">
    <source>
        <dbReference type="ARBA" id="ARBA00022475"/>
    </source>
</evidence>
<keyword evidence="9" id="KW-1185">Reference proteome</keyword>
<dbReference type="Proteomes" id="UP000608513">
    <property type="component" value="Unassembled WGS sequence"/>
</dbReference>
<feature type="transmembrane region" description="Helical" evidence="7">
    <location>
        <begin position="124"/>
        <end position="143"/>
    </location>
</feature>
<organism evidence="8 9">
    <name type="scientific">Ramlibacter cellulosilyticus</name>
    <dbReference type="NCBI Taxonomy" id="2764187"/>
    <lineage>
        <taxon>Bacteria</taxon>
        <taxon>Pseudomonadati</taxon>
        <taxon>Pseudomonadota</taxon>
        <taxon>Betaproteobacteria</taxon>
        <taxon>Burkholderiales</taxon>
        <taxon>Comamonadaceae</taxon>
        <taxon>Ramlibacter</taxon>
    </lineage>
</organism>
<feature type="transmembrane region" description="Helical" evidence="7">
    <location>
        <begin position="29"/>
        <end position="52"/>
    </location>
</feature>
<evidence type="ECO:0000256" key="1">
    <source>
        <dbReference type="ARBA" id="ARBA00004651"/>
    </source>
</evidence>
<comment type="caution">
    <text evidence="8">The sequence shown here is derived from an EMBL/GenBank/DDBJ whole genome shotgun (WGS) entry which is preliminary data.</text>
</comment>
<evidence type="ECO:0000256" key="5">
    <source>
        <dbReference type="ARBA" id="ARBA00022989"/>
    </source>
</evidence>
<dbReference type="InterPro" id="IPR051907">
    <property type="entry name" value="DoxX-like_oxidoreductase"/>
</dbReference>
<dbReference type="AlphaFoldDB" id="A0A923MU13"/>
<keyword evidence="5 7" id="KW-1133">Transmembrane helix</keyword>
<gene>
    <name evidence="8" type="ORF">H8N03_18690</name>
</gene>
<keyword evidence="3" id="KW-1003">Cell membrane</keyword>
<protein>
    <submittedName>
        <fullName evidence="8">DoxX family protein</fullName>
    </submittedName>
</protein>
<reference evidence="8" key="1">
    <citation type="submission" date="2020-08" db="EMBL/GenBank/DDBJ databases">
        <title>Ramlibacter sp. USB13 16S ribosomal RNA gene genome sequencing and assembly.</title>
        <authorList>
            <person name="Kang M."/>
        </authorList>
    </citation>
    <scope>NUCLEOTIDE SEQUENCE</scope>
    <source>
        <strain evidence="8">USB13</strain>
    </source>
</reference>
<sequence>MATTTYATTPVAGTTDTLQDTLALVGRILLAYLFIPAGFGKIAGFAGTVGYATAAGLPMPQVGVAIGLLIELVGGIMILVGFKTRWSALALALFTIVAAFFFHNYWAMPEAQQAMQKINFDKNIAITGGLLVLAAFGAGRLSLDGRRRG</sequence>
<proteinExistence type="inferred from homology"/>